<feature type="chain" id="PRO_5009307819" evidence="1">
    <location>
        <begin position="41"/>
        <end position="208"/>
    </location>
</feature>
<proteinExistence type="predicted"/>
<dbReference type="eggNOG" id="ENOG502TJUK">
    <property type="taxonomic scope" value="Eukaryota"/>
</dbReference>
<dbReference type="Proteomes" id="UP000095282">
    <property type="component" value="Unplaced"/>
</dbReference>
<accession>A0A1I7TMA0</accession>
<evidence type="ECO:0000313" key="3">
    <source>
        <dbReference type="WBParaSite" id="Csp11.Scaffold628.g7326.t1"/>
    </source>
</evidence>
<evidence type="ECO:0000256" key="1">
    <source>
        <dbReference type="SAM" id="SignalP"/>
    </source>
</evidence>
<dbReference type="PANTHER" id="PTHR39385">
    <property type="entry name" value="PROTEIN CBG20422"/>
    <property type="match status" value="1"/>
</dbReference>
<name>A0A1I7TMA0_9PELO</name>
<keyword evidence="2" id="KW-1185">Reference proteome</keyword>
<organism evidence="2 3">
    <name type="scientific">Caenorhabditis tropicalis</name>
    <dbReference type="NCBI Taxonomy" id="1561998"/>
    <lineage>
        <taxon>Eukaryota</taxon>
        <taxon>Metazoa</taxon>
        <taxon>Ecdysozoa</taxon>
        <taxon>Nematoda</taxon>
        <taxon>Chromadorea</taxon>
        <taxon>Rhabditida</taxon>
        <taxon>Rhabditina</taxon>
        <taxon>Rhabditomorpha</taxon>
        <taxon>Rhabditoidea</taxon>
        <taxon>Rhabditidae</taxon>
        <taxon>Peloderinae</taxon>
        <taxon>Caenorhabditis</taxon>
    </lineage>
</organism>
<dbReference type="PANTHER" id="PTHR39385:SF3">
    <property type="entry name" value="ELRR (EXTRACELLULAR LEUCINE-RICH REPEAT) ONLY"/>
    <property type="match status" value="1"/>
</dbReference>
<dbReference type="WBParaSite" id="Csp11.Scaffold628.g7326.t1">
    <property type="protein sequence ID" value="Csp11.Scaffold628.g7326.t1"/>
    <property type="gene ID" value="Csp11.Scaffold628.g7326"/>
</dbReference>
<feature type="signal peptide" evidence="1">
    <location>
        <begin position="1"/>
        <end position="40"/>
    </location>
</feature>
<protein>
    <submittedName>
        <fullName evidence="3">LRRCT domain-containing protein</fullName>
    </submittedName>
</protein>
<sequence length="208" mass="23669">MLYNMINVCRRRDFRFQRMTSTTREALFLVIFSLIATASSRTIPCLDGCKCDLSEDDPVIRCDELGLDRFPLPHSSPLKGFHFLALTCNDIETIPAISMIKASFPDLQGIDVQGNTRLNCSHLASLHSEIPVLSDCDNEKPLQCDNLDKSCDWKCRALAKLKEMWAQFKDLVNRKAKEWQAEETIEAAKDWFSAQFKKFKVAIGDLSD</sequence>
<keyword evidence="1" id="KW-0732">Signal</keyword>
<evidence type="ECO:0000313" key="2">
    <source>
        <dbReference type="Proteomes" id="UP000095282"/>
    </source>
</evidence>
<reference evidence="3" key="1">
    <citation type="submission" date="2016-11" db="UniProtKB">
        <authorList>
            <consortium name="WormBaseParasite"/>
        </authorList>
    </citation>
    <scope>IDENTIFICATION</scope>
</reference>
<dbReference type="AlphaFoldDB" id="A0A1I7TMA0"/>